<evidence type="ECO:0000256" key="6">
    <source>
        <dbReference type="ARBA" id="ARBA00023170"/>
    </source>
</evidence>
<keyword evidence="1" id="KW-0600">Photoreceptor protein</keyword>
<dbReference type="EMBL" id="KU700627">
    <property type="protein sequence ID" value="AML78370.1"/>
    <property type="molecule type" value="mRNA"/>
</dbReference>
<dbReference type="SUPFAM" id="SSF55785">
    <property type="entry name" value="PYP-like sensor domain (PAS domain)"/>
    <property type="match status" value="1"/>
</dbReference>
<dbReference type="InterPro" id="IPR035965">
    <property type="entry name" value="PAS-like_dom_sf"/>
</dbReference>
<protein>
    <submittedName>
        <fullName evidence="8">Putative LOV domain-containing protein</fullName>
    </submittedName>
</protein>
<evidence type="ECO:0000256" key="2">
    <source>
        <dbReference type="ARBA" id="ARBA00022606"/>
    </source>
</evidence>
<keyword evidence="3" id="KW-0285">Flavoprotein</keyword>
<keyword evidence="2" id="KW-0716">Sensory transduction</keyword>
<dbReference type="InterPro" id="IPR001610">
    <property type="entry name" value="PAC"/>
</dbReference>
<dbReference type="GO" id="GO:0005634">
    <property type="term" value="C:nucleus"/>
    <property type="evidence" value="ECO:0007669"/>
    <property type="project" value="TreeGrafter"/>
</dbReference>
<evidence type="ECO:0000256" key="3">
    <source>
        <dbReference type="ARBA" id="ARBA00022630"/>
    </source>
</evidence>
<dbReference type="CDD" id="cd00130">
    <property type="entry name" value="PAS"/>
    <property type="match status" value="1"/>
</dbReference>
<accession>A0A126X1W2</accession>
<dbReference type="PANTHER" id="PTHR47429:SF2">
    <property type="entry name" value="PROTEIN TWIN LOV 1"/>
    <property type="match status" value="1"/>
</dbReference>
<dbReference type="SMART" id="SM00086">
    <property type="entry name" value="PAC"/>
    <property type="match status" value="1"/>
</dbReference>
<dbReference type="PROSITE" id="PS50112">
    <property type="entry name" value="PAS"/>
    <property type="match status" value="1"/>
</dbReference>
<dbReference type="NCBIfam" id="TIGR00229">
    <property type="entry name" value="sensory_box"/>
    <property type="match status" value="1"/>
</dbReference>
<proteinExistence type="evidence at transcript level"/>
<evidence type="ECO:0000256" key="5">
    <source>
        <dbReference type="ARBA" id="ARBA00022991"/>
    </source>
</evidence>
<keyword evidence="5" id="KW-0157">Chromophore</keyword>
<dbReference type="GO" id="GO:0009881">
    <property type="term" value="F:photoreceptor activity"/>
    <property type="evidence" value="ECO:0007669"/>
    <property type="project" value="UniProtKB-KW"/>
</dbReference>
<evidence type="ECO:0000259" key="7">
    <source>
        <dbReference type="PROSITE" id="PS50112"/>
    </source>
</evidence>
<keyword evidence="6" id="KW-0675">Receptor</keyword>
<reference evidence="8" key="1">
    <citation type="journal article" date="2016" name="Proc. Natl. Acad. Sci. U.S.A.">
        <title>Functional and topological diversity of LOV domain photoreceptors.</title>
        <authorList>
            <person name="Glantz S.T."/>
            <person name="Carpenter E.J."/>
            <person name="Melkonian M."/>
            <person name="Gardner K.H."/>
            <person name="Boyden E.S."/>
            <person name="Wong G.K."/>
            <person name="Chow B.Y."/>
        </authorList>
    </citation>
    <scope>NUCLEOTIDE SEQUENCE</scope>
    <source>
        <strain evidence="8">QIAD_2057963</strain>
    </source>
</reference>
<organism evidence="8">
    <name type="scientific">Hymenophyllum bivalve</name>
    <dbReference type="NCBI Taxonomy" id="638557"/>
    <lineage>
        <taxon>Eukaryota</taxon>
        <taxon>Viridiplantae</taxon>
        <taxon>Streptophyta</taxon>
        <taxon>Embryophyta</taxon>
        <taxon>Tracheophyta</taxon>
        <taxon>Polypodiopsida</taxon>
        <taxon>Polypodiidae</taxon>
        <taxon>Hymenophyllales</taxon>
        <taxon>Hymenophyllaceae</taxon>
        <taxon>Hymenophylloideae</taxon>
        <taxon>Hymenophyllum</taxon>
    </lineage>
</organism>
<sequence>MAPVFSDGSVVHFVGVQTALVSFVIRTINHEESSSACICQARSSQEVDCYCTSSGAEMTEAWIEMDGSFSDSCSANSDQGYAGDRNSDDARADDEADWVNEDTCEVRQADKEKAVFSVKCVLSELAESSKGKGVGVTETRRTTVSYGTGRERLVCSSLMLSLTKIQQSFVLADPHLPDAPIVHASDMFLRLTGYSREEVVGRNCRFLQGPNTDLKAVQQIRESLSAEEPCTVRVLNFRKDRTPFWNHLHIAPVRSCGGKVAFFVGVQFDVTFVNEEACLSDGMTPRMKQLGAVGAVRVAVRSLQGQGLRRIQKSS</sequence>
<dbReference type="GO" id="GO:0009637">
    <property type="term" value="P:response to blue light"/>
    <property type="evidence" value="ECO:0007669"/>
    <property type="project" value="UniProtKB-ARBA"/>
</dbReference>
<evidence type="ECO:0000256" key="1">
    <source>
        <dbReference type="ARBA" id="ARBA00022543"/>
    </source>
</evidence>
<dbReference type="Pfam" id="PF13426">
    <property type="entry name" value="PAS_9"/>
    <property type="match status" value="1"/>
</dbReference>
<dbReference type="InterPro" id="IPR000014">
    <property type="entry name" value="PAS"/>
</dbReference>
<dbReference type="Gene3D" id="3.30.450.20">
    <property type="entry name" value="PAS domain"/>
    <property type="match status" value="1"/>
</dbReference>
<keyword evidence="4" id="KW-0288">FMN</keyword>
<name>A0A126X1W2_9MONI</name>
<evidence type="ECO:0000313" key="8">
    <source>
        <dbReference type="EMBL" id="AML78370.1"/>
    </source>
</evidence>
<evidence type="ECO:0000256" key="4">
    <source>
        <dbReference type="ARBA" id="ARBA00022643"/>
    </source>
</evidence>
<dbReference type="PANTHER" id="PTHR47429">
    <property type="entry name" value="PROTEIN TWIN LOV 1"/>
    <property type="match status" value="1"/>
</dbReference>
<dbReference type="AlphaFoldDB" id="A0A126X1W2"/>
<feature type="domain" description="PAS" evidence="7">
    <location>
        <begin position="178"/>
        <end position="227"/>
    </location>
</feature>